<protein>
    <submittedName>
        <fullName evidence="1">Uncharacterized protein</fullName>
    </submittedName>
</protein>
<keyword evidence="2" id="KW-1185">Reference proteome</keyword>
<proteinExistence type="predicted"/>
<sequence length="126" mass="14484">MSVQCKRYHAVPASCAIPIGFLWSFDCRLVVFRFFYKVHGTRQLVNTIMMTKKPTPSHTKARNYRCEYKMNLIATMVRAPFLATILPYMGRNYDAVHCFTSSRSSFTVFFLSTQSAQFHVLGPLGK</sequence>
<dbReference type="Proteomes" id="UP000799118">
    <property type="component" value="Unassembled WGS sequence"/>
</dbReference>
<evidence type="ECO:0000313" key="1">
    <source>
        <dbReference type="EMBL" id="KAE9403124.1"/>
    </source>
</evidence>
<gene>
    <name evidence="1" type="ORF">BT96DRAFT_505065</name>
</gene>
<accession>A0A6A4I2L8</accession>
<dbReference type="AlphaFoldDB" id="A0A6A4I2L8"/>
<dbReference type="EMBL" id="ML769428">
    <property type="protein sequence ID" value="KAE9403124.1"/>
    <property type="molecule type" value="Genomic_DNA"/>
</dbReference>
<organism evidence="1 2">
    <name type="scientific">Gymnopus androsaceus JB14</name>
    <dbReference type="NCBI Taxonomy" id="1447944"/>
    <lineage>
        <taxon>Eukaryota</taxon>
        <taxon>Fungi</taxon>
        <taxon>Dikarya</taxon>
        <taxon>Basidiomycota</taxon>
        <taxon>Agaricomycotina</taxon>
        <taxon>Agaricomycetes</taxon>
        <taxon>Agaricomycetidae</taxon>
        <taxon>Agaricales</taxon>
        <taxon>Marasmiineae</taxon>
        <taxon>Omphalotaceae</taxon>
        <taxon>Gymnopus</taxon>
    </lineage>
</organism>
<reference evidence="1" key="1">
    <citation type="journal article" date="2019" name="Environ. Microbiol.">
        <title>Fungal ecological strategies reflected in gene transcription - a case study of two litter decomposers.</title>
        <authorList>
            <person name="Barbi F."/>
            <person name="Kohler A."/>
            <person name="Barry K."/>
            <person name="Baskaran P."/>
            <person name="Daum C."/>
            <person name="Fauchery L."/>
            <person name="Ihrmark K."/>
            <person name="Kuo A."/>
            <person name="LaButti K."/>
            <person name="Lipzen A."/>
            <person name="Morin E."/>
            <person name="Grigoriev I.V."/>
            <person name="Henrissat B."/>
            <person name="Lindahl B."/>
            <person name="Martin F."/>
        </authorList>
    </citation>
    <scope>NUCLEOTIDE SEQUENCE</scope>
    <source>
        <strain evidence="1">JB14</strain>
    </source>
</reference>
<name>A0A6A4I2L8_9AGAR</name>
<evidence type="ECO:0000313" key="2">
    <source>
        <dbReference type="Proteomes" id="UP000799118"/>
    </source>
</evidence>